<proteinExistence type="predicted"/>
<dbReference type="InParanoid" id="G0MFA9"/>
<organism evidence="2">
    <name type="scientific">Caenorhabditis brenneri</name>
    <name type="common">Nematode worm</name>
    <dbReference type="NCBI Taxonomy" id="135651"/>
    <lineage>
        <taxon>Eukaryota</taxon>
        <taxon>Metazoa</taxon>
        <taxon>Ecdysozoa</taxon>
        <taxon>Nematoda</taxon>
        <taxon>Chromadorea</taxon>
        <taxon>Rhabditida</taxon>
        <taxon>Rhabditina</taxon>
        <taxon>Rhabditomorpha</taxon>
        <taxon>Rhabditoidea</taxon>
        <taxon>Rhabditidae</taxon>
        <taxon>Peloderinae</taxon>
        <taxon>Caenorhabditis</taxon>
    </lineage>
</organism>
<dbReference type="FunCoup" id="G0MFA9">
    <property type="interactions" value="338"/>
</dbReference>
<evidence type="ECO:0008006" key="3">
    <source>
        <dbReference type="Google" id="ProtNLM"/>
    </source>
</evidence>
<dbReference type="AlphaFoldDB" id="G0MFA9"/>
<sequence>MKFLKFAFLIQMNIIKQMDYHEMFLLSLCSSNMHKLMKYLRLRAVNVHYLIMGERIKVWIEQHDNDRSYMAHLKYVPLYKEHREVLLTNIGGSKVQCSITKRVMNDDDNFCSVNHGGESLNLLKSLQNHIEPFFHPSYDSLLQIELEEGEVSIGGLQGIKGSSLSGSPVHTSFLETFYTTYPNQLVSEILSRIKGPIKASSKMFQVDHLSFEDSEHSAPAILENFTGKCLFLYGAHVEDSDMITFLQKWSSKESYHELELLIVCTVSGHYFTYDTVLENFQTKPWDLTKKPKEYVYQSKVAGRSGDAIDCQEAEEIVRDVDGQVASVEVSPRTFIFCVWSEEQLEMKSIE</sequence>
<dbReference type="OrthoDB" id="5876439at2759"/>
<dbReference type="eggNOG" id="ENOG502R937">
    <property type="taxonomic scope" value="Eukaryota"/>
</dbReference>
<dbReference type="Proteomes" id="UP000008068">
    <property type="component" value="Unassembled WGS sequence"/>
</dbReference>
<evidence type="ECO:0000313" key="1">
    <source>
        <dbReference type="EMBL" id="EGT54236.1"/>
    </source>
</evidence>
<evidence type="ECO:0000313" key="2">
    <source>
        <dbReference type="Proteomes" id="UP000008068"/>
    </source>
</evidence>
<gene>
    <name evidence="1" type="ORF">CAEBREN_18732</name>
</gene>
<dbReference type="OMA" id="WIANEAY"/>
<dbReference type="EMBL" id="GL379792">
    <property type="protein sequence ID" value="EGT54236.1"/>
    <property type="molecule type" value="Genomic_DNA"/>
</dbReference>
<reference evidence="2" key="1">
    <citation type="submission" date="2011-07" db="EMBL/GenBank/DDBJ databases">
        <authorList>
            <consortium name="Caenorhabditis brenneri Sequencing and Analysis Consortium"/>
            <person name="Wilson R.K."/>
        </authorList>
    </citation>
    <scope>NUCLEOTIDE SEQUENCE [LARGE SCALE GENOMIC DNA]</scope>
    <source>
        <strain evidence="2">PB2801</strain>
    </source>
</reference>
<protein>
    <recommendedName>
        <fullName evidence="3">F-box associated domain-containing protein</fullName>
    </recommendedName>
</protein>
<accession>G0MFA9</accession>
<dbReference type="HOGENOM" id="CLU_040220_0_0_1"/>
<name>G0MFA9_CAEBE</name>
<dbReference type="PANTHER" id="PTHR21503:SF8">
    <property type="entry name" value="F-BOX ASSOCIATED DOMAIN-CONTAINING PROTEIN-RELATED"/>
    <property type="match status" value="1"/>
</dbReference>
<keyword evidence="2" id="KW-1185">Reference proteome</keyword>
<dbReference type="PANTHER" id="PTHR21503">
    <property type="entry name" value="F-BOX-CONTAINING HYPOTHETICAL PROTEIN C.ELEGANS"/>
    <property type="match status" value="1"/>
</dbReference>